<gene>
    <name evidence="8" type="ORF">THF1A12_250045</name>
</gene>
<evidence type="ECO:0000256" key="3">
    <source>
        <dbReference type="ARBA" id="ARBA00022801"/>
    </source>
</evidence>
<dbReference type="InterPro" id="IPR025657">
    <property type="entry name" value="RadC_JAB"/>
</dbReference>
<reference evidence="8" key="1">
    <citation type="submission" date="2022-01" db="EMBL/GenBank/DDBJ databases">
        <authorList>
            <person name="Lagorce A."/>
        </authorList>
    </citation>
    <scope>NUCLEOTIDE SEQUENCE</scope>
    <source>
        <strain evidence="8">Th15_F1_A12</strain>
    </source>
</reference>
<dbReference type="Proteomes" id="UP001295462">
    <property type="component" value="Unassembled WGS sequence"/>
</dbReference>
<dbReference type="PROSITE" id="PS01302">
    <property type="entry name" value="UPF0758"/>
    <property type="match status" value="1"/>
</dbReference>
<proteinExistence type="inferred from homology"/>
<evidence type="ECO:0000313" key="9">
    <source>
        <dbReference type="Proteomes" id="UP001295462"/>
    </source>
</evidence>
<dbReference type="NCBIfam" id="TIGR00608">
    <property type="entry name" value="radc"/>
    <property type="match status" value="1"/>
</dbReference>
<keyword evidence="3" id="KW-0378">Hydrolase</keyword>
<evidence type="ECO:0000256" key="6">
    <source>
        <dbReference type="RuleBase" id="RU003797"/>
    </source>
</evidence>
<dbReference type="GO" id="GO:0046872">
    <property type="term" value="F:metal ion binding"/>
    <property type="evidence" value="ECO:0007669"/>
    <property type="project" value="UniProtKB-KW"/>
</dbReference>
<dbReference type="CDD" id="cd08071">
    <property type="entry name" value="MPN_DUF2466"/>
    <property type="match status" value="1"/>
</dbReference>
<dbReference type="InterPro" id="IPR037518">
    <property type="entry name" value="MPN"/>
</dbReference>
<evidence type="ECO:0000256" key="2">
    <source>
        <dbReference type="ARBA" id="ARBA00022723"/>
    </source>
</evidence>
<organism evidence="8 9">
    <name type="scientific">Vibrio jasicida</name>
    <dbReference type="NCBI Taxonomy" id="766224"/>
    <lineage>
        <taxon>Bacteria</taxon>
        <taxon>Pseudomonadati</taxon>
        <taxon>Pseudomonadota</taxon>
        <taxon>Gammaproteobacteria</taxon>
        <taxon>Vibrionales</taxon>
        <taxon>Vibrionaceae</taxon>
        <taxon>Vibrio</taxon>
    </lineage>
</organism>
<evidence type="ECO:0000256" key="1">
    <source>
        <dbReference type="ARBA" id="ARBA00022670"/>
    </source>
</evidence>
<keyword evidence="4" id="KW-0862">Zinc</keyword>
<sequence>MAVKSHLTFSSVIGFLVIFPIALQLPVTILNQNLSARVYKRCAPLQRRTKFSNLESKAASKDEFLKSFTGHKLRKNAKKKIAQLLAYADTVMLKTQSMGMDDCFRHNEPIAMAKEDFFAWYNKEYSNMVIYLTIKEGALQSVRFCDCIYHFSNDVVMTFSLEAQENKTEIVEGAQSLASVAYSDTGLFTTHEQAVLDEAAAILKSKLCISEQPALSSPEMVKNFCRYSLAAREHEVFGVIFLDNQHRVRSSEELFTGTVNAASVYPREVVKKALAENASAVIFYHNHPSGVAEPSQADRRITRRLIDALALIDVRVLDHFVVSFEDTVSFAERGWV</sequence>
<dbReference type="SUPFAM" id="SSF102712">
    <property type="entry name" value="JAB1/MPN domain"/>
    <property type="match status" value="1"/>
</dbReference>
<protein>
    <submittedName>
        <fullName evidence="8">MPN domain-containing protein</fullName>
    </submittedName>
</protein>
<feature type="domain" description="MPN" evidence="7">
    <location>
        <begin position="214"/>
        <end position="336"/>
    </location>
</feature>
<dbReference type="Pfam" id="PF04002">
    <property type="entry name" value="RadC"/>
    <property type="match status" value="1"/>
</dbReference>
<keyword evidence="1" id="KW-0645">Protease</keyword>
<dbReference type="Gene3D" id="3.40.140.10">
    <property type="entry name" value="Cytidine Deaminase, domain 2"/>
    <property type="match status" value="1"/>
</dbReference>
<dbReference type="PROSITE" id="PS50249">
    <property type="entry name" value="MPN"/>
    <property type="match status" value="1"/>
</dbReference>
<evidence type="ECO:0000256" key="5">
    <source>
        <dbReference type="ARBA" id="ARBA00023049"/>
    </source>
</evidence>
<dbReference type="InterPro" id="IPR020891">
    <property type="entry name" value="UPF0758_CS"/>
</dbReference>
<comment type="caution">
    <text evidence="8">The sequence shown here is derived from an EMBL/GenBank/DDBJ whole genome shotgun (WGS) entry which is preliminary data.</text>
</comment>
<comment type="similarity">
    <text evidence="6">Belongs to the UPF0758 family.</text>
</comment>
<dbReference type="AlphaFoldDB" id="A0AAU9QLJ8"/>
<accession>A0AAU9QLJ8</accession>
<name>A0AAU9QLJ8_9VIBR</name>
<dbReference type="GO" id="GO:0006508">
    <property type="term" value="P:proteolysis"/>
    <property type="evidence" value="ECO:0007669"/>
    <property type="project" value="UniProtKB-KW"/>
</dbReference>
<dbReference type="PANTHER" id="PTHR30471:SF3">
    <property type="entry name" value="UPF0758 PROTEIN YEES-RELATED"/>
    <property type="match status" value="1"/>
</dbReference>
<keyword evidence="5" id="KW-0482">Metalloprotease</keyword>
<evidence type="ECO:0000256" key="4">
    <source>
        <dbReference type="ARBA" id="ARBA00022833"/>
    </source>
</evidence>
<evidence type="ECO:0000313" key="8">
    <source>
        <dbReference type="EMBL" id="CAH1592331.1"/>
    </source>
</evidence>
<dbReference type="GO" id="GO:0008237">
    <property type="term" value="F:metallopeptidase activity"/>
    <property type="evidence" value="ECO:0007669"/>
    <property type="project" value="UniProtKB-KW"/>
</dbReference>
<evidence type="ECO:0000259" key="7">
    <source>
        <dbReference type="PROSITE" id="PS50249"/>
    </source>
</evidence>
<dbReference type="PANTHER" id="PTHR30471">
    <property type="entry name" value="DNA REPAIR PROTEIN RADC"/>
    <property type="match status" value="1"/>
</dbReference>
<dbReference type="EMBL" id="CAKMUD010000078">
    <property type="protein sequence ID" value="CAH1592331.1"/>
    <property type="molecule type" value="Genomic_DNA"/>
</dbReference>
<dbReference type="InterPro" id="IPR001405">
    <property type="entry name" value="UPF0758"/>
</dbReference>
<keyword evidence="2" id="KW-0479">Metal-binding</keyword>